<dbReference type="GO" id="GO:0030570">
    <property type="term" value="F:pectate lyase activity"/>
    <property type="evidence" value="ECO:0007669"/>
    <property type="project" value="InterPro"/>
</dbReference>
<keyword evidence="3" id="KW-0732">Signal</keyword>
<dbReference type="PANTHER" id="PTHR31683">
    <property type="entry name" value="PECTATE LYASE 18-RELATED"/>
    <property type="match status" value="1"/>
</dbReference>
<dbReference type="GO" id="GO:0005576">
    <property type="term" value="C:extracellular region"/>
    <property type="evidence" value="ECO:0007669"/>
    <property type="project" value="UniProtKB-SubCell"/>
</dbReference>
<gene>
    <name evidence="5" type="primary">pl47</name>
</gene>
<keyword evidence="6" id="KW-0479">Metal-binding</keyword>
<dbReference type="InterPro" id="IPR011050">
    <property type="entry name" value="Pectin_lyase_fold/virulence"/>
</dbReference>
<keyword evidence="6" id="KW-0106">Calcium</keyword>
<name>Q9AJM4_9BACI</name>
<evidence type="ECO:0000256" key="2">
    <source>
        <dbReference type="RuleBase" id="RU361173"/>
    </source>
</evidence>
<comment type="subcellular location">
    <subcellularLocation>
        <location evidence="2">Secreted</location>
    </subcellularLocation>
</comment>
<dbReference type="Gene3D" id="2.160.20.10">
    <property type="entry name" value="Single-stranded right-handed beta-helix, Pectin lyase-like"/>
    <property type="match status" value="1"/>
</dbReference>
<feature type="binding site" evidence="6">
    <location>
        <position position="254"/>
    </location>
    <ligand>
        <name>Ca(2+)</name>
        <dbReference type="ChEBI" id="CHEBI:29108"/>
    </ligand>
</feature>
<feature type="domain" description="Pectate lyase" evidence="4">
    <location>
        <begin position="131"/>
        <end position="361"/>
    </location>
</feature>
<dbReference type="PDB" id="1VBL">
    <property type="method" value="X-ray"/>
    <property type="resolution" value="1.91 A"/>
    <property type="chains" value="A=26-441"/>
</dbReference>
<dbReference type="CAZy" id="PL1">
    <property type="family name" value="Polysaccharide Lyase Family 1"/>
</dbReference>
<feature type="signal peptide" evidence="3">
    <location>
        <begin position="1"/>
        <end position="25"/>
    </location>
</feature>
<dbReference type="InterPro" id="IPR045032">
    <property type="entry name" value="PEL"/>
</dbReference>
<protein>
    <submittedName>
        <fullName evidence="5">Pectate lyase 47</fullName>
    </submittedName>
</protein>
<feature type="chain" id="PRO_5004325804" evidence="3">
    <location>
        <begin position="26"/>
        <end position="441"/>
    </location>
</feature>
<proteinExistence type="evidence at protein level"/>
<dbReference type="EvolutionaryTrace" id="Q9AJM4"/>
<reference evidence="6" key="2">
    <citation type="submission" date="2004-02" db="PDB data bank">
        <title>Structural Basis for Thermostability of Pectate Lyase from Bacillus sp. TS 47.</title>
        <authorList>
            <person name="Nakaniwa T."/>
            <person name="Tada T."/>
            <person name="Yamaguchi A."/>
            <person name="Kitatani T."/>
            <person name="Takao M."/>
            <person name="Sakai T."/>
            <person name="Nishimura K."/>
        </authorList>
    </citation>
    <scope>X-RAY CRYSTALLOGRAPHY (1.91 ANGSTROMS) OF 26-441 IN COMPLEX WITH CA(2+)</scope>
</reference>
<dbReference type="AlphaFoldDB" id="Q9AJM4"/>
<dbReference type="InterPro" id="IPR002022">
    <property type="entry name" value="Pec_lyase"/>
</dbReference>
<feature type="binding site" evidence="6">
    <location>
        <position position="258"/>
    </location>
    <ligand>
        <name>Ca(2+)</name>
        <dbReference type="ChEBI" id="CHEBI:29108"/>
    </ligand>
</feature>
<accession>Q9AJM4</accession>
<keyword evidence="2" id="KW-0964">Secreted</keyword>
<evidence type="ECO:0000256" key="3">
    <source>
        <dbReference type="SAM" id="SignalP"/>
    </source>
</evidence>
<dbReference type="SUPFAM" id="SSF51126">
    <property type="entry name" value="Pectin lyase-like"/>
    <property type="match status" value="1"/>
</dbReference>
<dbReference type="EMBL" id="AB045986">
    <property type="protein sequence ID" value="BAB40336.1"/>
    <property type="molecule type" value="Genomic_DNA"/>
</dbReference>
<sequence length="441" mass="50171" precursor="true">MRRWYTNIFLVVLLACLSIPMQANAKELGHEVLKPYDGWAAYGEGTTGGAMASPQNVFVVTNRTELIQALGGNNHTNQYNSVPKIIYVKGTIDLNVDDNNQPVGPDFYKDPHFDFEAYLREYDPATWGKKEVEGPLEEARVRSQKKQKDRIMVYVGSNTSIIGVGKDAKIKGGGFLIKNVDNVIIRNIEFEAPLDYFPEWDPTDGTLGEWNSEYDSISIEGSSHIWIDHNTFTDGDHPDRSLGTYFGRPFQQHDGALDIKNSSDFITISYNVFTNHDKVTLIGASDSRMADSGHLRVTLHHNYYKNVTQRLPRVRFGQVHIYNNYYEFSNLADYDFQYAWGVGVFSQIYAQNNYFSFDWDIDPSLIIKVWSKNEESMYETGTIVDLPNGRRYIDLVASYNESNTLQLKKEVTWKPMFYHVIHPTPSVPALVKAKAGAGNLH</sequence>
<reference evidence="5" key="1">
    <citation type="journal article" date="2001" name="Biosci. Biotechnol. Biochem.">
        <title>Molecular cloning, DNA sequence, and expression of the gene encoding for thermostable pectate lyase of thermophilic Bacillus sp. TS 47.</title>
        <authorList>
            <person name="Takao M."/>
            <person name="Nakaniwa T."/>
            <person name="Yoshikawa K."/>
            <person name="Terashita T."/>
            <person name="Sakai T."/>
        </authorList>
    </citation>
    <scope>NUCLEOTIDE SEQUENCE</scope>
</reference>
<feature type="binding site" evidence="6">
    <location>
        <position position="215"/>
    </location>
    <ligand>
        <name>Ca(2+)</name>
        <dbReference type="ChEBI" id="CHEBI:29108"/>
    </ligand>
</feature>
<keyword evidence="2" id="KW-0119">Carbohydrate metabolism</keyword>
<keyword evidence="2" id="KW-0624">Polysaccharide degradation</keyword>
<dbReference type="PDBsum" id="1VBL"/>
<keyword evidence="1 2" id="KW-0456">Lyase</keyword>
<dbReference type="GO" id="GO:0046872">
    <property type="term" value="F:metal ion binding"/>
    <property type="evidence" value="ECO:0007669"/>
    <property type="project" value="UniProtKB-KW"/>
</dbReference>
<dbReference type="GO" id="GO:0000272">
    <property type="term" value="P:polysaccharide catabolic process"/>
    <property type="evidence" value="ECO:0007669"/>
    <property type="project" value="UniProtKB-KW"/>
</dbReference>
<dbReference type="SMR" id="Q9AJM4"/>
<dbReference type="InterPro" id="IPR012334">
    <property type="entry name" value="Pectin_lyas_fold"/>
</dbReference>
<dbReference type="PANTHER" id="PTHR31683:SF18">
    <property type="entry name" value="PECTATE LYASE 21-RELATED"/>
    <property type="match status" value="1"/>
</dbReference>
<evidence type="ECO:0000259" key="4">
    <source>
        <dbReference type="SMART" id="SM00656"/>
    </source>
</evidence>
<evidence type="ECO:0000256" key="1">
    <source>
        <dbReference type="ARBA" id="ARBA00023239"/>
    </source>
</evidence>
<comment type="similarity">
    <text evidence="2">Belongs to the polysaccharide lyase 1 family.</text>
</comment>
<keyword evidence="6" id="KW-0002">3D-structure</keyword>
<dbReference type="PROSITE" id="PS51257">
    <property type="entry name" value="PROKAR_LIPOPROTEIN"/>
    <property type="match status" value="1"/>
</dbReference>
<organism evidence="5">
    <name type="scientific">Bacillus sp. TS-47</name>
    <dbReference type="NCBI Taxonomy" id="132676"/>
    <lineage>
        <taxon>Bacteria</taxon>
        <taxon>Bacillati</taxon>
        <taxon>Bacillota</taxon>
        <taxon>Bacilli</taxon>
        <taxon>Bacillales</taxon>
        <taxon>Bacillaceae</taxon>
        <taxon>Bacillus</taxon>
    </lineage>
</organism>
<evidence type="ECO:0000313" key="5">
    <source>
        <dbReference type="EMBL" id="BAB40336.1"/>
    </source>
</evidence>
<evidence type="ECO:0007829" key="6">
    <source>
        <dbReference type="PDB" id="1VBL"/>
    </source>
</evidence>
<dbReference type="Pfam" id="PF00544">
    <property type="entry name" value="Pectate_lyase_4"/>
    <property type="match status" value="1"/>
</dbReference>
<dbReference type="SMART" id="SM00656">
    <property type="entry name" value="Amb_all"/>
    <property type="match status" value="1"/>
</dbReference>